<keyword evidence="1" id="KW-0175">Coiled coil</keyword>
<dbReference type="AlphaFoldDB" id="A0A2C5ZR77"/>
<feature type="compositionally biased region" description="Basic and acidic residues" evidence="2">
    <location>
        <begin position="78"/>
        <end position="106"/>
    </location>
</feature>
<feature type="region of interest" description="Disordered" evidence="2">
    <location>
        <begin position="1"/>
        <end position="146"/>
    </location>
</feature>
<dbReference type="InterPro" id="IPR025066">
    <property type="entry name" value="CCDC174-like"/>
</dbReference>
<dbReference type="OrthoDB" id="333551at2759"/>
<dbReference type="Pfam" id="PF13300">
    <property type="entry name" value="DUF4078"/>
    <property type="match status" value="1"/>
</dbReference>
<feature type="compositionally biased region" description="Low complexity" evidence="2">
    <location>
        <begin position="1"/>
        <end position="13"/>
    </location>
</feature>
<dbReference type="EMBL" id="NJEU01000064">
    <property type="protein sequence ID" value="PHH82340.1"/>
    <property type="molecule type" value="Genomic_DNA"/>
</dbReference>
<proteinExistence type="predicted"/>
<keyword evidence="4" id="KW-1185">Reference proteome</keyword>
<reference evidence="3 4" key="1">
    <citation type="submission" date="2017-06" db="EMBL/GenBank/DDBJ databases">
        <title>Ant-infecting Ophiocordyceps genomes reveal a high diversity of potential behavioral manipulation genes and a possible major role for enterotoxins.</title>
        <authorList>
            <person name="De Bekker C."/>
            <person name="Evans H.C."/>
            <person name="Brachmann A."/>
            <person name="Hughes D.P."/>
        </authorList>
    </citation>
    <scope>NUCLEOTIDE SEQUENCE [LARGE SCALE GENOMIC DNA]</scope>
    <source>
        <strain evidence="3 4">1348a</strain>
    </source>
</reference>
<sequence length="289" mass="33160">MSTSSGAAGATSGRPRPSREAKQDIFRTSKPSKSKTSQKGQEPRLVLKEVTGTEEETAELARARRKMEVKARQYAAMKRGDYVPKENEAEPLVDFDRKWAEAKEQGDASSDDDSDEDEDGGGGEVVEWEDEFGRRRRGTRAEKERMERRIRRGLLGAEELQRMSARPAAPQRLIHGDTIQAMAFQPDNPEQMEELAAKRDRSVTPPDAKHYDADSEIRTKGTGFYKFSKEEEARVREMAQLEEERRQTEAAREGRDKQKEARRQEIEQRRKEMQARRAQRQADSFLNEL</sequence>
<dbReference type="PANTHER" id="PTHR15885:SF1">
    <property type="entry name" value="COILED-COIL DOMAIN-CONTAINING PROTEIN 174"/>
    <property type="match status" value="1"/>
</dbReference>
<comment type="caution">
    <text evidence="3">The sequence shown here is derived from an EMBL/GenBank/DDBJ whole genome shotgun (WGS) entry which is preliminary data.</text>
</comment>
<gene>
    <name evidence="3" type="ORF">CDD82_6314</name>
</gene>
<dbReference type="GO" id="GO:0005634">
    <property type="term" value="C:nucleus"/>
    <property type="evidence" value="ECO:0007669"/>
    <property type="project" value="TreeGrafter"/>
</dbReference>
<name>A0A2C5ZR77_9HYPO</name>
<evidence type="ECO:0000256" key="1">
    <source>
        <dbReference type="ARBA" id="ARBA00023054"/>
    </source>
</evidence>
<evidence type="ECO:0000256" key="2">
    <source>
        <dbReference type="SAM" id="MobiDB-lite"/>
    </source>
</evidence>
<evidence type="ECO:0000313" key="4">
    <source>
        <dbReference type="Proteomes" id="UP000224854"/>
    </source>
</evidence>
<dbReference type="PANTHER" id="PTHR15885">
    <property type="entry name" value="COILED-COIL DOMAIN-CONTAINING PROTEIN 174"/>
    <property type="match status" value="1"/>
</dbReference>
<feature type="compositionally biased region" description="Acidic residues" evidence="2">
    <location>
        <begin position="109"/>
        <end position="130"/>
    </location>
</feature>
<feature type="compositionally biased region" description="Low complexity" evidence="2">
    <location>
        <begin position="28"/>
        <end position="39"/>
    </location>
</feature>
<feature type="compositionally biased region" description="Basic and acidic residues" evidence="2">
    <location>
        <begin position="17"/>
        <end position="27"/>
    </location>
</feature>
<accession>A0A2C5ZR77</accession>
<feature type="compositionally biased region" description="Basic and acidic residues" evidence="2">
    <location>
        <begin position="239"/>
        <end position="275"/>
    </location>
</feature>
<dbReference type="Proteomes" id="UP000224854">
    <property type="component" value="Unassembled WGS sequence"/>
</dbReference>
<evidence type="ECO:0000313" key="3">
    <source>
        <dbReference type="EMBL" id="PHH82340.1"/>
    </source>
</evidence>
<protein>
    <submittedName>
        <fullName evidence="3">Uncharacterized protein</fullName>
    </submittedName>
</protein>
<feature type="region of interest" description="Disordered" evidence="2">
    <location>
        <begin position="239"/>
        <end position="289"/>
    </location>
</feature>
<organism evidence="3 4">
    <name type="scientific">Ophiocordyceps australis</name>
    <dbReference type="NCBI Taxonomy" id="1399860"/>
    <lineage>
        <taxon>Eukaryota</taxon>
        <taxon>Fungi</taxon>
        <taxon>Dikarya</taxon>
        <taxon>Ascomycota</taxon>
        <taxon>Pezizomycotina</taxon>
        <taxon>Sordariomycetes</taxon>
        <taxon>Hypocreomycetidae</taxon>
        <taxon>Hypocreales</taxon>
        <taxon>Ophiocordycipitaceae</taxon>
        <taxon>Ophiocordyceps</taxon>
    </lineage>
</organism>
<feature type="compositionally biased region" description="Basic and acidic residues" evidence="2">
    <location>
        <begin position="59"/>
        <end position="71"/>
    </location>
</feature>